<feature type="transmembrane region" description="Helical" evidence="8">
    <location>
        <begin position="331"/>
        <end position="350"/>
    </location>
</feature>
<name>A0A074W8Y4_9PEZI</name>
<comment type="similarity">
    <text evidence="2">Belongs to the major facilitator superfamily. Sugar transporter (TC 2.A.1.1) family.</text>
</comment>
<dbReference type="RefSeq" id="XP_013422227.1">
    <property type="nucleotide sequence ID" value="XM_013566773.1"/>
</dbReference>
<dbReference type="PANTHER" id="PTHR48022">
    <property type="entry name" value="PLASTIDIC GLUCOSE TRANSPORTER 4"/>
    <property type="match status" value="1"/>
</dbReference>
<dbReference type="Proteomes" id="UP000027730">
    <property type="component" value="Unassembled WGS sequence"/>
</dbReference>
<dbReference type="FunFam" id="1.20.1250.20:FF:000134">
    <property type="entry name" value="MFS sugar transporter protein"/>
    <property type="match status" value="1"/>
</dbReference>
<evidence type="ECO:0000256" key="5">
    <source>
        <dbReference type="ARBA" id="ARBA00022989"/>
    </source>
</evidence>
<dbReference type="OrthoDB" id="6133115at2759"/>
<comment type="subcellular location">
    <subcellularLocation>
        <location evidence="1">Membrane</location>
        <topology evidence="1">Multi-pass membrane protein</topology>
    </subcellularLocation>
</comment>
<dbReference type="InterPro" id="IPR050360">
    <property type="entry name" value="MFS_Sugar_Transporters"/>
</dbReference>
<dbReference type="SUPFAM" id="SSF103473">
    <property type="entry name" value="MFS general substrate transporter"/>
    <property type="match status" value="1"/>
</dbReference>
<feature type="transmembrane region" description="Helical" evidence="8">
    <location>
        <begin position="207"/>
        <end position="224"/>
    </location>
</feature>
<organism evidence="10 11">
    <name type="scientific">Aureobasidium namibiae CBS 147.97</name>
    <dbReference type="NCBI Taxonomy" id="1043004"/>
    <lineage>
        <taxon>Eukaryota</taxon>
        <taxon>Fungi</taxon>
        <taxon>Dikarya</taxon>
        <taxon>Ascomycota</taxon>
        <taxon>Pezizomycotina</taxon>
        <taxon>Dothideomycetes</taxon>
        <taxon>Dothideomycetidae</taxon>
        <taxon>Dothideales</taxon>
        <taxon>Saccotheciaceae</taxon>
        <taxon>Aureobasidium</taxon>
    </lineage>
</organism>
<dbReference type="InterPro" id="IPR036259">
    <property type="entry name" value="MFS_trans_sf"/>
</dbReference>
<reference evidence="10 11" key="1">
    <citation type="journal article" date="2014" name="BMC Genomics">
        <title>Genome sequencing of four Aureobasidium pullulans varieties: biotechnological potential, stress tolerance, and description of new species.</title>
        <authorList>
            <person name="Gostin Ar C."/>
            <person name="Ohm R.A."/>
            <person name="Kogej T."/>
            <person name="Sonjak S."/>
            <person name="Turk M."/>
            <person name="Zajc J."/>
            <person name="Zalar P."/>
            <person name="Grube M."/>
            <person name="Sun H."/>
            <person name="Han J."/>
            <person name="Sharma A."/>
            <person name="Chiniquy J."/>
            <person name="Ngan C.Y."/>
            <person name="Lipzen A."/>
            <person name="Barry K."/>
            <person name="Grigoriev I.V."/>
            <person name="Gunde-Cimerman N."/>
        </authorList>
    </citation>
    <scope>NUCLEOTIDE SEQUENCE [LARGE SCALE GENOMIC DNA]</scope>
    <source>
        <strain evidence="10 11">CBS 147.97</strain>
    </source>
</reference>
<evidence type="ECO:0000256" key="7">
    <source>
        <dbReference type="SAM" id="MobiDB-lite"/>
    </source>
</evidence>
<sequence length="401" mass="44037">SGATNEGAFAAARFFVGNAAACFSTSVPLLINEIAYPSHRGICGALYNCGWYVGGLIAAFLTYGTRNMGNSWSWRTSSLLQVLVPFLALPAPIVAPQSPRWLVSMDRTEEARQVLTKWYAGDDQQSQLVNYEMIQIITAIQQEKNATSSASYAEMFKTPGNRHRLFIWVTLGFFGQWVGNGVVSYYLALVLETVGITNVTDMTLMSGFLQLWNLIWCVVAAFSVDQLGRRPLFLTSAVIMGVSYVLVTGLSGSFASNHTPTVGIAVIPFLFIFFAGYDIALTPLVISYPCEIWPYRLRSRGLTVTNVSTVVTITFNTFVNPIALGSIAWKYYIVFVVVLILYGVTVFLAYPETKGHSLEQIPVLFDGATAEAPEPGQTAERSASMISKGDEKEDVVRVERV</sequence>
<keyword evidence="3" id="KW-0813">Transport</keyword>
<dbReference type="InterPro" id="IPR020846">
    <property type="entry name" value="MFS_dom"/>
</dbReference>
<evidence type="ECO:0000256" key="3">
    <source>
        <dbReference type="ARBA" id="ARBA00022448"/>
    </source>
</evidence>
<evidence type="ECO:0000259" key="9">
    <source>
        <dbReference type="PROSITE" id="PS50850"/>
    </source>
</evidence>
<keyword evidence="6 8" id="KW-0472">Membrane</keyword>
<feature type="transmembrane region" description="Helical" evidence="8">
    <location>
        <begin position="301"/>
        <end position="319"/>
    </location>
</feature>
<accession>A0A074W8Y4</accession>
<dbReference type="AlphaFoldDB" id="A0A074W8Y4"/>
<dbReference type="STRING" id="1043004.A0A074W8Y4"/>
<dbReference type="InterPro" id="IPR005829">
    <property type="entry name" value="Sugar_transporter_CS"/>
</dbReference>
<keyword evidence="4 8" id="KW-0812">Transmembrane</keyword>
<protein>
    <submittedName>
        <fullName evidence="10">MFS general substrate transporter</fullName>
    </submittedName>
</protein>
<evidence type="ECO:0000256" key="4">
    <source>
        <dbReference type="ARBA" id="ARBA00022692"/>
    </source>
</evidence>
<feature type="transmembrane region" description="Helical" evidence="8">
    <location>
        <begin position="43"/>
        <end position="64"/>
    </location>
</feature>
<feature type="compositionally biased region" description="Basic and acidic residues" evidence="7">
    <location>
        <begin position="388"/>
        <end position="401"/>
    </location>
</feature>
<dbReference type="EMBL" id="KL584744">
    <property type="protein sequence ID" value="KEQ68044.1"/>
    <property type="molecule type" value="Genomic_DNA"/>
</dbReference>
<gene>
    <name evidence="10" type="ORF">M436DRAFT_59278</name>
</gene>
<dbReference type="Gene3D" id="1.20.1250.20">
    <property type="entry name" value="MFS general substrate transporter like domains"/>
    <property type="match status" value="1"/>
</dbReference>
<feature type="non-terminal residue" evidence="10">
    <location>
        <position position="1"/>
    </location>
</feature>
<evidence type="ECO:0000256" key="2">
    <source>
        <dbReference type="ARBA" id="ARBA00010992"/>
    </source>
</evidence>
<feature type="transmembrane region" description="Helical" evidence="8">
    <location>
        <begin position="231"/>
        <end position="250"/>
    </location>
</feature>
<proteinExistence type="inferred from homology"/>
<dbReference type="PROSITE" id="PS00216">
    <property type="entry name" value="SUGAR_TRANSPORT_1"/>
    <property type="match status" value="1"/>
</dbReference>
<dbReference type="InterPro" id="IPR005828">
    <property type="entry name" value="MFS_sugar_transport-like"/>
</dbReference>
<dbReference type="PANTHER" id="PTHR48022:SF3">
    <property type="entry name" value="HEXOSE TRANSPORTER PROTEIN (AFU_ORTHOLOGUE AFUA_8G04480)-RELATED"/>
    <property type="match status" value="1"/>
</dbReference>
<dbReference type="GeneID" id="25412788"/>
<keyword evidence="11" id="KW-1185">Reference proteome</keyword>
<evidence type="ECO:0000313" key="11">
    <source>
        <dbReference type="Proteomes" id="UP000027730"/>
    </source>
</evidence>
<dbReference type="GO" id="GO:0005351">
    <property type="term" value="F:carbohydrate:proton symporter activity"/>
    <property type="evidence" value="ECO:0007669"/>
    <property type="project" value="TreeGrafter"/>
</dbReference>
<evidence type="ECO:0000256" key="1">
    <source>
        <dbReference type="ARBA" id="ARBA00004141"/>
    </source>
</evidence>
<evidence type="ECO:0000256" key="8">
    <source>
        <dbReference type="SAM" id="Phobius"/>
    </source>
</evidence>
<feature type="domain" description="Major facilitator superfamily (MFS) profile" evidence="9">
    <location>
        <begin position="1"/>
        <end position="354"/>
    </location>
</feature>
<dbReference type="PROSITE" id="PS50850">
    <property type="entry name" value="MFS"/>
    <property type="match status" value="1"/>
</dbReference>
<feature type="transmembrane region" description="Helical" evidence="8">
    <location>
        <begin position="12"/>
        <end position="31"/>
    </location>
</feature>
<keyword evidence="5 8" id="KW-1133">Transmembrane helix</keyword>
<evidence type="ECO:0000313" key="10">
    <source>
        <dbReference type="EMBL" id="KEQ68044.1"/>
    </source>
</evidence>
<dbReference type="GO" id="GO:0016020">
    <property type="term" value="C:membrane"/>
    <property type="evidence" value="ECO:0007669"/>
    <property type="project" value="UniProtKB-SubCell"/>
</dbReference>
<dbReference type="HOGENOM" id="CLU_001265_30_13_1"/>
<feature type="region of interest" description="Disordered" evidence="7">
    <location>
        <begin position="371"/>
        <end position="401"/>
    </location>
</feature>
<feature type="transmembrane region" description="Helical" evidence="8">
    <location>
        <begin position="262"/>
        <end position="289"/>
    </location>
</feature>
<dbReference type="Pfam" id="PF00083">
    <property type="entry name" value="Sugar_tr"/>
    <property type="match status" value="1"/>
</dbReference>
<evidence type="ECO:0000256" key="6">
    <source>
        <dbReference type="ARBA" id="ARBA00023136"/>
    </source>
</evidence>
<feature type="transmembrane region" description="Helical" evidence="8">
    <location>
        <begin position="165"/>
        <end position="187"/>
    </location>
</feature>